<feature type="transmembrane region" description="Helical" evidence="1">
    <location>
        <begin position="110"/>
        <end position="130"/>
    </location>
</feature>
<dbReference type="EMBL" id="CP002838">
    <property type="protein sequence ID" value="AEM37952.1"/>
    <property type="molecule type" value="Genomic_DNA"/>
</dbReference>
<accession>G0EE36</accession>
<dbReference type="Gene3D" id="1.20.950.20">
    <property type="entry name" value="Transmembrane di-heme cytochromes, Chain C"/>
    <property type="match status" value="1"/>
</dbReference>
<dbReference type="Proteomes" id="UP000001037">
    <property type="component" value="Chromosome"/>
</dbReference>
<keyword evidence="1" id="KW-0472">Membrane</keyword>
<dbReference type="AlphaFoldDB" id="G0EE36"/>
<proteinExistence type="predicted"/>
<evidence type="ECO:0008006" key="4">
    <source>
        <dbReference type="Google" id="ProtNLM"/>
    </source>
</evidence>
<dbReference type="eggNOG" id="arCOG06072">
    <property type="taxonomic scope" value="Archaea"/>
</dbReference>
<evidence type="ECO:0000313" key="2">
    <source>
        <dbReference type="EMBL" id="AEM37952.1"/>
    </source>
</evidence>
<organism evidence="2 3">
    <name type="scientific">Pyrolobus fumarii (strain DSM 11204 / 1A)</name>
    <dbReference type="NCBI Taxonomy" id="694429"/>
    <lineage>
        <taxon>Archaea</taxon>
        <taxon>Thermoproteota</taxon>
        <taxon>Thermoprotei</taxon>
        <taxon>Desulfurococcales</taxon>
        <taxon>Pyrodictiaceae</taxon>
        <taxon>Pyrolobus</taxon>
    </lineage>
</organism>
<evidence type="ECO:0000256" key="1">
    <source>
        <dbReference type="SAM" id="Phobius"/>
    </source>
</evidence>
<dbReference type="InterPro" id="IPR036197">
    <property type="entry name" value="NarG-like_sf"/>
</dbReference>
<dbReference type="RefSeq" id="WP_014025629.1">
    <property type="nucleotide sequence ID" value="NC_015931.1"/>
</dbReference>
<feature type="transmembrane region" description="Helical" evidence="1">
    <location>
        <begin position="227"/>
        <end position="247"/>
    </location>
</feature>
<name>G0EE36_PYRF1</name>
<protein>
    <recommendedName>
        <fullName evidence="4">Nitrate reductase gamma subunit</fullName>
    </recommendedName>
</protein>
<reference evidence="2 3" key="1">
    <citation type="journal article" date="2011" name="Stand. Genomic Sci.">
        <title>Complete genome sequence of the hyperthermophilic chemolithoautotroph Pyrolobus fumarii type strain (1A).</title>
        <authorList>
            <person name="Anderson I."/>
            <person name="Goker M."/>
            <person name="Nolan M."/>
            <person name="Lucas S."/>
            <person name="Hammon N."/>
            <person name="Deshpande S."/>
            <person name="Cheng J.F."/>
            <person name="Tapia R."/>
            <person name="Han C."/>
            <person name="Goodwin L."/>
            <person name="Pitluck S."/>
            <person name="Huntemann M."/>
            <person name="Liolios K."/>
            <person name="Ivanova N."/>
            <person name="Pagani I."/>
            <person name="Mavromatis K."/>
            <person name="Ovchinikova G."/>
            <person name="Pati A."/>
            <person name="Chen A."/>
            <person name="Palaniappan K."/>
            <person name="Land M."/>
            <person name="Hauser L."/>
            <person name="Brambilla E.M."/>
            <person name="Huber H."/>
            <person name="Yasawong M."/>
            <person name="Rohde M."/>
            <person name="Spring S."/>
            <person name="Abt B."/>
            <person name="Sikorski J."/>
            <person name="Wirth R."/>
            <person name="Detter J.C."/>
            <person name="Woyke T."/>
            <person name="Bristow J."/>
            <person name="Eisen J.A."/>
            <person name="Markowitz V."/>
            <person name="Hugenholtz P."/>
            <person name="Kyrpides N.C."/>
            <person name="Klenk H.P."/>
            <person name="Lapidus A."/>
        </authorList>
    </citation>
    <scope>NUCLEOTIDE SEQUENCE [LARGE SCALE GENOMIC DNA]</scope>
    <source>
        <strain evidence="3">DSM 11204 / 1A</strain>
    </source>
</reference>
<dbReference type="GeneID" id="11139706"/>
<feature type="transmembrane region" description="Helical" evidence="1">
    <location>
        <begin position="12"/>
        <end position="33"/>
    </location>
</feature>
<keyword evidence="1" id="KW-0812">Transmembrane</keyword>
<feature type="transmembrane region" description="Helical" evidence="1">
    <location>
        <begin position="78"/>
        <end position="98"/>
    </location>
</feature>
<evidence type="ECO:0000313" key="3">
    <source>
        <dbReference type="Proteomes" id="UP000001037"/>
    </source>
</evidence>
<feature type="transmembrane region" description="Helical" evidence="1">
    <location>
        <begin position="150"/>
        <end position="173"/>
    </location>
</feature>
<feature type="transmembrane region" description="Helical" evidence="1">
    <location>
        <begin position="194"/>
        <end position="215"/>
    </location>
</feature>
<gene>
    <name evidence="2" type="ordered locus">Pyrfu_0080</name>
</gene>
<dbReference type="OrthoDB" id="30968at2157"/>
<keyword evidence="1" id="KW-1133">Transmembrane helix</keyword>
<dbReference type="HOGENOM" id="CLU_1080177_0_0_2"/>
<dbReference type="KEGG" id="pfm:Pyrfu_0080"/>
<dbReference type="InParanoid" id="G0EE36"/>
<dbReference type="SUPFAM" id="SSF103501">
    <property type="entry name" value="Respiratory nitrate reductase 1 gamma chain"/>
    <property type="match status" value="1"/>
</dbReference>
<sequence length="275" mass="31551">MEWLSDTIYRFAVYEFFWVALTVFIFGAAYRLLRMLLFWKRPVKAEARHRSAGELIVALIRTFLDPIIFSLKHRTPDFIFGLTLLHLIGVIPVLFLLAQHVIVWAYYFPPYWIVADLGLWIPLSMTSGALTVTSPVPPVSEMSAKFVDSIWGPLTIVMNGDVLAILAMIGVGGKIGMKILEKAHGSRNVRIGDIVNYVLLFGILLTGFMAARHAFVEEGLYTSVSTYRLWLGLHVLFAELLLMWLPFSKYWHFIFGYWYGKLHEYWDARIQRGAV</sequence>
<dbReference type="STRING" id="694429.Pyrfu_0080"/>
<keyword evidence="3" id="KW-1185">Reference proteome</keyword>